<dbReference type="SUPFAM" id="SSF56672">
    <property type="entry name" value="DNA/RNA polymerases"/>
    <property type="match status" value="1"/>
</dbReference>
<evidence type="ECO:0000313" key="3">
    <source>
        <dbReference type="WBParaSite" id="GPUH_0001726501-mRNA-1"/>
    </source>
</evidence>
<gene>
    <name evidence="1" type="ORF">GPUH_LOCUS17243</name>
</gene>
<dbReference type="OrthoDB" id="5920525at2759"/>
<organism evidence="3">
    <name type="scientific">Gongylonema pulchrum</name>
    <dbReference type="NCBI Taxonomy" id="637853"/>
    <lineage>
        <taxon>Eukaryota</taxon>
        <taxon>Metazoa</taxon>
        <taxon>Ecdysozoa</taxon>
        <taxon>Nematoda</taxon>
        <taxon>Chromadorea</taxon>
        <taxon>Rhabditida</taxon>
        <taxon>Spirurina</taxon>
        <taxon>Spiruromorpha</taxon>
        <taxon>Spiruroidea</taxon>
        <taxon>Gongylonematidae</taxon>
        <taxon>Gongylonema</taxon>
    </lineage>
</organism>
<dbReference type="AlphaFoldDB" id="A0A183E8F2"/>
<reference evidence="3" key="1">
    <citation type="submission" date="2016-06" db="UniProtKB">
        <authorList>
            <consortium name="WormBaseParasite"/>
        </authorList>
    </citation>
    <scope>IDENTIFICATION</scope>
</reference>
<sequence>MKAQSRMKSTSALRSVRFVEAKVVYPYDRQFVWNLGVKSSMLLASAKAGQSDRSLNEAMYRGPVLLPNLAGILLRFRTMATVITADVEKAFHMVGLHKEDRDSVRFLWPLNFETSTDKENLRIFRFTRIPFGIIASPFLLSAQSSTILRNQKVTWQEKFPKIFVWTTSFLLRLSKKKQSRSITTQKRYFKPPE</sequence>
<dbReference type="Gene3D" id="3.30.70.270">
    <property type="match status" value="1"/>
</dbReference>
<dbReference type="WBParaSite" id="GPUH_0001726501-mRNA-1">
    <property type="protein sequence ID" value="GPUH_0001726501-mRNA-1"/>
    <property type="gene ID" value="GPUH_0001726501"/>
</dbReference>
<dbReference type="InterPro" id="IPR043128">
    <property type="entry name" value="Rev_trsase/Diguanyl_cyclase"/>
</dbReference>
<proteinExistence type="predicted"/>
<dbReference type="PANTHER" id="PTHR47331:SF5">
    <property type="entry name" value="RIBONUCLEASE H"/>
    <property type="match status" value="1"/>
</dbReference>
<dbReference type="Gene3D" id="3.10.10.10">
    <property type="entry name" value="HIV Type 1 Reverse Transcriptase, subunit A, domain 1"/>
    <property type="match status" value="1"/>
</dbReference>
<reference evidence="1 2" key="2">
    <citation type="submission" date="2018-11" db="EMBL/GenBank/DDBJ databases">
        <authorList>
            <consortium name="Pathogen Informatics"/>
        </authorList>
    </citation>
    <scope>NUCLEOTIDE SEQUENCE [LARGE SCALE GENOMIC DNA]</scope>
</reference>
<name>A0A183E8F2_9BILA</name>
<protein>
    <submittedName>
        <fullName evidence="3">Reverse transcriptase domain-containing protein</fullName>
    </submittedName>
</protein>
<evidence type="ECO:0000313" key="1">
    <source>
        <dbReference type="EMBL" id="VDN29438.1"/>
    </source>
</evidence>
<evidence type="ECO:0000313" key="2">
    <source>
        <dbReference type="Proteomes" id="UP000271098"/>
    </source>
</evidence>
<dbReference type="Proteomes" id="UP000271098">
    <property type="component" value="Unassembled WGS sequence"/>
</dbReference>
<dbReference type="InterPro" id="IPR043502">
    <property type="entry name" value="DNA/RNA_pol_sf"/>
</dbReference>
<keyword evidence="2" id="KW-1185">Reference proteome</keyword>
<dbReference type="EMBL" id="UYRT01084906">
    <property type="protein sequence ID" value="VDN29438.1"/>
    <property type="molecule type" value="Genomic_DNA"/>
</dbReference>
<dbReference type="PANTHER" id="PTHR47331">
    <property type="entry name" value="PHD-TYPE DOMAIN-CONTAINING PROTEIN"/>
    <property type="match status" value="1"/>
</dbReference>
<accession>A0A183E8F2</accession>